<feature type="transmembrane region" description="Helical" evidence="1">
    <location>
        <begin position="239"/>
        <end position="256"/>
    </location>
</feature>
<dbReference type="InterPro" id="IPR050879">
    <property type="entry name" value="Acyltransferase_3"/>
</dbReference>
<feature type="transmembrane region" description="Helical" evidence="1">
    <location>
        <begin position="45"/>
        <end position="64"/>
    </location>
</feature>
<accession>E6PYD3</accession>
<dbReference type="GO" id="GO:0016020">
    <property type="term" value="C:membrane"/>
    <property type="evidence" value="ECO:0007669"/>
    <property type="project" value="TreeGrafter"/>
</dbReference>
<feature type="transmembrane region" description="Helical" evidence="1">
    <location>
        <begin position="166"/>
        <end position="187"/>
    </location>
</feature>
<feature type="transmembrane region" description="Helical" evidence="1">
    <location>
        <begin position="112"/>
        <end position="134"/>
    </location>
</feature>
<reference evidence="3" key="1">
    <citation type="submission" date="2009-10" db="EMBL/GenBank/DDBJ databases">
        <title>Diversity of trophic interactions inside an arsenic-rich microbial ecosystem.</title>
        <authorList>
            <person name="Bertin P.N."/>
            <person name="Heinrich-Salmeron A."/>
            <person name="Pelletier E."/>
            <person name="Goulhen-Chollet F."/>
            <person name="Arsene-Ploetze F."/>
            <person name="Gallien S."/>
            <person name="Calteau A."/>
            <person name="Vallenet D."/>
            <person name="Casiot C."/>
            <person name="Chane-Woon-Ming B."/>
            <person name="Giloteaux L."/>
            <person name="Barakat M."/>
            <person name="Bonnefoy V."/>
            <person name="Bruneel O."/>
            <person name="Chandler M."/>
            <person name="Cleiss J."/>
            <person name="Duran R."/>
            <person name="Elbaz-Poulichet F."/>
            <person name="Fonknechten N."/>
            <person name="Lauga B."/>
            <person name="Mornico D."/>
            <person name="Ortet P."/>
            <person name="Schaeffer C."/>
            <person name="Siguier P."/>
            <person name="Alexander Thil Smith A."/>
            <person name="Van Dorsselaer A."/>
            <person name="Weissenbach J."/>
            <person name="Medigue C."/>
            <person name="Le Paslier D."/>
        </authorList>
    </citation>
    <scope>NUCLEOTIDE SEQUENCE</scope>
</reference>
<dbReference type="AlphaFoldDB" id="E6PYD3"/>
<keyword evidence="1" id="KW-0812">Transmembrane</keyword>
<feature type="transmembrane region" description="Helical" evidence="1">
    <location>
        <begin position="207"/>
        <end position="227"/>
    </location>
</feature>
<evidence type="ECO:0000313" key="3">
    <source>
        <dbReference type="EMBL" id="CBH99942.1"/>
    </source>
</evidence>
<dbReference type="PANTHER" id="PTHR23028">
    <property type="entry name" value="ACETYLTRANSFERASE"/>
    <property type="match status" value="1"/>
</dbReference>
<dbReference type="PANTHER" id="PTHR23028:SF53">
    <property type="entry name" value="ACYL_TRANSF_3 DOMAIN-CONTAINING PROTEIN"/>
    <property type="match status" value="1"/>
</dbReference>
<feature type="transmembrane region" description="Helical" evidence="1">
    <location>
        <begin position="12"/>
        <end position="33"/>
    </location>
</feature>
<feature type="domain" description="Acyltransferase 3" evidence="2">
    <location>
        <begin position="11"/>
        <end position="345"/>
    </location>
</feature>
<proteinExistence type="predicted"/>
<evidence type="ECO:0000256" key="1">
    <source>
        <dbReference type="SAM" id="Phobius"/>
    </source>
</evidence>
<keyword evidence="1" id="KW-1133">Transmembrane helix</keyword>
<protein>
    <submittedName>
        <fullName evidence="3">Putative Acyltransferase family protein</fullName>
    </submittedName>
</protein>
<keyword evidence="3" id="KW-0808">Transferase</keyword>
<dbReference type="InterPro" id="IPR002656">
    <property type="entry name" value="Acyl_transf_3_dom"/>
</dbReference>
<keyword evidence="1" id="KW-0472">Membrane</keyword>
<feature type="transmembrane region" description="Helical" evidence="1">
    <location>
        <begin position="268"/>
        <end position="286"/>
    </location>
</feature>
<dbReference type="EMBL" id="CABN01000070">
    <property type="protein sequence ID" value="CBH99942.1"/>
    <property type="molecule type" value="Genomic_DNA"/>
</dbReference>
<feature type="transmembrane region" description="Helical" evidence="1">
    <location>
        <begin position="85"/>
        <end position="106"/>
    </location>
</feature>
<name>E6PYD3_9ZZZZ</name>
<comment type="caution">
    <text evidence="3">The sequence shown here is derived from an EMBL/GenBank/DDBJ whole genome shotgun (WGS) entry which is preliminary data.</text>
</comment>
<dbReference type="GO" id="GO:0009103">
    <property type="term" value="P:lipopolysaccharide biosynthetic process"/>
    <property type="evidence" value="ECO:0007669"/>
    <property type="project" value="TreeGrafter"/>
</dbReference>
<keyword evidence="3" id="KW-0012">Acyltransferase</keyword>
<sequence>MEANKPARLDALTGLRCFAALNIVFFHFSNPLWFGPLAPVVNAGYISVSFFIMLSGFVLAYNYAERARQGKLDRVRFWKARWTRLYPVYLLSLILGWQMIAAEYRAHTHPMFWTGIVLTPLLLQGWVPALATFWNTPAWTMSAESFYYLIFPWLVSRPKPVSRRGYLLRLSALWLAGLIPGVLYVLLSPDNIAAPNRFSYGPWLQALKFTPLPHLPSFLFGVMLAGLDEEIARESSLRLWLGLAGFVALYCTLLQAPRLPYAMLHDGLLMPLFGAIILGLAGRNWLSRALGIAPLVFVGEASYCLYLLHFNLWNMLHRSGLLPALGLTRFDPWISYAVLIAFALLTLHLVEKPAQRLLRHFMNA</sequence>
<dbReference type="GO" id="GO:0016747">
    <property type="term" value="F:acyltransferase activity, transferring groups other than amino-acyl groups"/>
    <property type="evidence" value="ECO:0007669"/>
    <property type="project" value="InterPro"/>
</dbReference>
<feature type="transmembrane region" description="Helical" evidence="1">
    <location>
        <begin position="333"/>
        <end position="350"/>
    </location>
</feature>
<organism evidence="3">
    <name type="scientific">mine drainage metagenome</name>
    <dbReference type="NCBI Taxonomy" id="410659"/>
    <lineage>
        <taxon>unclassified sequences</taxon>
        <taxon>metagenomes</taxon>
        <taxon>ecological metagenomes</taxon>
    </lineage>
</organism>
<dbReference type="Pfam" id="PF01757">
    <property type="entry name" value="Acyl_transf_3"/>
    <property type="match status" value="1"/>
</dbReference>
<evidence type="ECO:0000259" key="2">
    <source>
        <dbReference type="Pfam" id="PF01757"/>
    </source>
</evidence>
<gene>
    <name evidence="3" type="ORF">CARN3_0910</name>
</gene>
<feature type="transmembrane region" description="Helical" evidence="1">
    <location>
        <begin position="293"/>
        <end position="313"/>
    </location>
</feature>